<evidence type="ECO:0000256" key="9">
    <source>
        <dbReference type="ARBA" id="ARBA00031445"/>
    </source>
</evidence>
<dbReference type="EC" id="2.4.99.12" evidence="4 13"/>
<dbReference type="NCBIfam" id="NF004388">
    <property type="entry name" value="PRK05749.1-4"/>
    <property type="match status" value="1"/>
</dbReference>
<dbReference type="Gene3D" id="3.40.50.2000">
    <property type="entry name" value="Glycogen Phosphorylase B"/>
    <property type="match status" value="1"/>
</dbReference>
<protein>
    <recommendedName>
        <fullName evidence="5 13">3-deoxy-D-manno-octulosonic acid transferase</fullName>
        <shortName evidence="13">Kdo transferase</shortName>
        <ecNumber evidence="4 13">2.4.99.12</ecNumber>
    </recommendedName>
    <alternativeName>
        <fullName evidence="9 13">Lipid IV(A) 3-deoxy-D-manno-octulosonic acid transferase</fullName>
    </alternativeName>
</protein>
<evidence type="ECO:0000313" key="17">
    <source>
        <dbReference type="Proteomes" id="UP000605253"/>
    </source>
</evidence>
<sequence length="447" mass="50857">MKSLEIRSRLYSLVTTLLTPLVLVRLAMRGVKTRAYLKRWHERFGWFKTPKNIQKSIWVHAVSVGEVNAAIPLIKALMERYQDHSFVLTTITPTGSDRVQQIFGDSVFHVYLPYDLPGAVKRFLKKTRPDLAVIMETEIWPNLFRFCKKRQVPIVVANARLSEVSLKGYRWVGSLAAKAFNDTAFVAAQTETDAKRMIQLGCQPEKIYVVGSLKFDIIIEQSIIDKGKEIRDHYQNSRMVWIAASTHHDDEVQILEAFSVLKERHPDLMLVIVPRHPERFETTTQSFRKLGFNTQLRSQAGLCDIYGDVFVVDTMGELLEFYASSDIAFVGGSIANIGGHNVLEAAVFSLPVLVGPNTHNFDEITELLEQCGGSYTVRDSVDIVQYMDALIKDKALRERMGRAAKSLVERHRGAVHLTMDLIESFMNEKPLYDAIKSKHYPRIVKND</sequence>
<keyword evidence="7 13" id="KW-0808">Transferase</keyword>
<dbReference type="GO" id="GO:0005886">
    <property type="term" value="C:plasma membrane"/>
    <property type="evidence" value="ECO:0007669"/>
    <property type="project" value="UniProtKB-SubCell"/>
</dbReference>
<evidence type="ECO:0000313" key="16">
    <source>
        <dbReference type="EMBL" id="GGG01216.1"/>
    </source>
</evidence>
<dbReference type="InterPro" id="IPR039901">
    <property type="entry name" value="Kdotransferase"/>
</dbReference>
<gene>
    <name evidence="16" type="primary">kdtA</name>
    <name evidence="16" type="ORF">GCM10011365_23050</name>
</gene>
<comment type="catalytic activity">
    <reaction evidence="10 13">
        <text>lipid IVA (E. coli) + CMP-3-deoxy-beta-D-manno-octulosonate = alpha-Kdo-(2-&gt;6)-lipid IVA (E. coli) + CMP + H(+)</text>
        <dbReference type="Rhea" id="RHEA:28066"/>
        <dbReference type="ChEBI" id="CHEBI:15378"/>
        <dbReference type="ChEBI" id="CHEBI:58603"/>
        <dbReference type="ChEBI" id="CHEBI:60364"/>
        <dbReference type="ChEBI" id="CHEBI:60377"/>
        <dbReference type="ChEBI" id="CHEBI:85987"/>
        <dbReference type="EC" id="2.4.99.12"/>
    </reaction>
</comment>
<reference evidence="16" key="2">
    <citation type="submission" date="2020-09" db="EMBL/GenBank/DDBJ databases">
        <authorList>
            <person name="Sun Q."/>
            <person name="Zhou Y."/>
        </authorList>
    </citation>
    <scope>NUCLEOTIDE SEQUENCE</scope>
    <source>
        <strain evidence="16">CGMCC 1.12181</strain>
    </source>
</reference>
<evidence type="ECO:0000256" key="13">
    <source>
        <dbReference type="RuleBase" id="RU365103"/>
    </source>
</evidence>
<dbReference type="PANTHER" id="PTHR42755:SF1">
    <property type="entry name" value="3-DEOXY-D-MANNO-OCTULOSONIC ACID TRANSFERASE, MITOCHONDRIAL-RELATED"/>
    <property type="match status" value="1"/>
</dbReference>
<comment type="caution">
    <text evidence="16">The sequence shown here is derived from an EMBL/GenBank/DDBJ whole genome shotgun (WGS) entry which is preliminary data.</text>
</comment>
<name>A0A917CXM4_9GAMM</name>
<dbReference type="EMBL" id="BMEO01000013">
    <property type="protein sequence ID" value="GGG01216.1"/>
    <property type="molecule type" value="Genomic_DNA"/>
</dbReference>
<keyword evidence="13" id="KW-1003">Cell membrane</keyword>
<comment type="function">
    <text evidence="13">Involved in lipopolysaccharide (LPS) biosynthesis. Catalyzes the transfer of 3-deoxy-D-manno-octulosonate (Kdo) residue(s) from CMP-Kdo to lipid IV(A), the tetraacyldisaccharide-1,4'-bisphosphate precursor of lipid A.</text>
</comment>
<dbReference type="FunFam" id="3.40.50.11720:FF:000001">
    <property type="entry name" value="3-deoxy-D-manno-octulosonic acid transferase"/>
    <property type="match status" value="1"/>
</dbReference>
<dbReference type="RefSeq" id="WP_188365906.1">
    <property type="nucleotide sequence ID" value="NZ_BAABJF010000031.1"/>
</dbReference>
<evidence type="ECO:0000256" key="3">
    <source>
        <dbReference type="ARBA" id="ARBA00006380"/>
    </source>
</evidence>
<dbReference type="InterPro" id="IPR007507">
    <property type="entry name" value="Glycos_transf_N"/>
</dbReference>
<accession>A0A917CXM4</accession>
<evidence type="ECO:0000256" key="12">
    <source>
        <dbReference type="PIRSR" id="PIRSR639901-2"/>
    </source>
</evidence>
<comment type="similarity">
    <text evidence="3">Belongs to the glycosyltransferase group 1 family. Glycosyltransferase 30 subfamily.</text>
</comment>
<reference evidence="16" key="1">
    <citation type="journal article" date="2014" name="Int. J. Syst. Evol. Microbiol.">
        <title>Complete genome sequence of Corynebacterium casei LMG S-19264T (=DSM 44701T), isolated from a smear-ripened cheese.</title>
        <authorList>
            <consortium name="US DOE Joint Genome Institute (JGI-PGF)"/>
            <person name="Walter F."/>
            <person name="Albersmeier A."/>
            <person name="Kalinowski J."/>
            <person name="Ruckert C."/>
        </authorList>
    </citation>
    <scope>NUCLEOTIDE SEQUENCE</scope>
    <source>
        <strain evidence="16">CGMCC 1.12181</strain>
    </source>
</reference>
<dbReference type="Pfam" id="PF04413">
    <property type="entry name" value="Glycos_transf_N"/>
    <property type="match status" value="1"/>
</dbReference>
<evidence type="ECO:0000256" key="1">
    <source>
        <dbReference type="ARBA" id="ARBA00004388"/>
    </source>
</evidence>
<evidence type="ECO:0000256" key="4">
    <source>
        <dbReference type="ARBA" id="ARBA00012621"/>
    </source>
</evidence>
<comment type="subcellular location">
    <subcellularLocation>
        <location evidence="1">Cell inner membrane</location>
        <topology evidence="1">Single-pass membrane protein</topology>
        <orientation evidence="1">Cytoplasmic side</orientation>
    </subcellularLocation>
    <subcellularLocation>
        <location evidence="13">Cell membrane</location>
    </subcellularLocation>
</comment>
<dbReference type="PANTHER" id="PTHR42755">
    <property type="entry name" value="3-DEOXY-MANNO-OCTULOSONATE CYTIDYLYLTRANSFERASE"/>
    <property type="match status" value="1"/>
</dbReference>
<dbReference type="GO" id="GO:0009244">
    <property type="term" value="P:lipopolysaccharide core region biosynthetic process"/>
    <property type="evidence" value="ECO:0007669"/>
    <property type="project" value="UniProtKB-UniRule"/>
</dbReference>
<keyword evidence="13" id="KW-0448">Lipopolysaccharide biosynthesis</keyword>
<dbReference type="AlphaFoldDB" id="A0A917CXM4"/>
<evidence type="ECO:0000256" key="6">
    <source>
        <dbReference type="ARBA" id="ARBA00022519"/>
    </source>
</evidence>
<keyword evidence="6" id="KW-0997">Cell inner membrane</keyword>
<keyword evidence="17" id="KW-1185">Reference proteome</keyword>
<evidence type="ECO:0000256" key="5">
    <source>
        <dbReference type="ARBA" id="ARBA00019077"/>
    </source>
</evidence>
<organism evidence="16 17">
    <name type="scientific">Marinicella pacifica</name>
    <dbReference type="NCBI Taxonomy" id="1171543"/>
    <lineage>
        <taxon>Bacteria</taxon>
        <taxon>Pseudomonadati</taxon>
        <taxon>Pseudomonadota</taxon>
        <taxon>Gammaproteobacteria</taxon>
        <taxon>Lysobacterales</taxon>
        <taxon>Marinicellaceae</taxon>
        <taxon>Marinicella</taxon>
    </lineage>
</organism>
<dbReference type="InterPro" id="IPR001296">
    <property type="entry name" value="Glyco_trans_1"/>
</dbReference>
<keyword evidence="8" id="KW-0735">Signal-anchor</keyword>
<evidence type="ECO:0000256" key="7">
    <source>
        <dbReference type="ARBA" id="ARBA00022679"/>
    </source>
</evidence>
<evidence type="ECO:0000256" key="8">
    <source>
        <dbReference type="ARBA" id="ARBA00022968"/>
    </source>
</evidence>
<feature type="domain" description="Glycosyl transferase family 1" evidence="14">
    <location>
        <begin position="252"/>
        <end position="405"/>
    </location>
</feature>
<feature type="domain" description="3-deoxy-D-manno-octulosonic-acid transferase N-terminal" evidence="15">
    <location>
        <begin position="38"/>
        <end position="217"/>
    </location>
</feature>
<evidence type="ECO:0000256" key="11">
    <source>
        <dbReference type="PIRSR" id="PIRSR639901-1"/>
    </source>
</evidence>
<feature type="site" description="Transition state stabilizer" evidence="12">
    <location>
        <position position="214"/>
    </location>
</feature>
<comment type="pathway">
    <text evidence="2 13">Bacterial outer membrane biogenesis; LPS core biosynthesis.</text>
</comment>
<evidence type="ECO:0000256" key="2">
    <source>
        <dbReference type="ARBA" id="ARBA00004713"/>
    </source>
</evidence>
<feature type="site" description="Transition state stabilizer" evidence="12">
    <location>
        <position position="136"/>
    </location>
</feature>
<dbReference type="Pfam" id="PF00534">
    <property type="entry name" value="Glycos_transf_1"/>
    <property type="match status" value="1"/>
</dbReference>
<proteinExistence type="inferred from homology"/>
<dbReference type="SUPFAM" id="SSF53756">
    <property type="entry name" value="UDP-Glycosyltransferase/glycogen phosphorylase"/>
    <property type="match status" value="1"/>
</dbReference>
<dbReference type="FunFam" id="3.40.50.2000:FF:000032">
    <property type="entry name" value="3-deoxy-D-manno-octulosonic acid transferase"/>
    <property type="match status" value="1"/>
</dbReference>
<evidence type="ECO:0000256" key="10">
    <source>
        <dbReference type="ARBA" id="ARBA00049183"/>
    </source>
</evidence>
<keyword evidence="6" id="KW-0472">Membrane</keyword>
<dbReference type="Proteomes" id="UP000605253">
    <property type="component" value="Unassembled WGS sequence"/>
</dbReference>
<evidence type="ECO:0000259" key="14">
    <source>
        <dbReference type="Pfam" id="PF00534"/>
    </source>
</evidence>
<dbReference type="GO" id="GO:0009245">
    <property type="term" value="P:lipid A biosynthetic process"/>
    <property type="evidence" value="ECO:0007669"/>
    <property type="project" value="TreeGrafter"/>
</dbReference>
<dbReference type="GO" id="GO:0043842">
    <property type="term" value="F:Kdo transferase activity"/>
    <property type="evidence" value="ECO:0007669"/>
    <property type="project" value="UniProtKB-EC"/>
</dbReference>
<evidence type="ECO:0000259" key="15">
    <source>
        <dbReference type="Pfam" id="PF04413"/>
    </source>
</evidence>
<feature type="active site" description="Proton acceptor" evidence="11">
    <location>
        <position position="66"/>
    </location>
</feature>
<keyword evidence="8" id="KW-0812">Transmembrane</keyword>
<dbReference type="Gene3D" id="3.40.50.11720">
    <property type="entry name" value="3-Deoxy-D-manno-octulosonic-acid transferase, N-terminal domain"/>
    <property type="match status" value="1"/>
</dbReference>
<dbReference type="InterPro" id="IPR038107">
    <property type="entry name" value="Glycos_transf_N_sf"/>
</dbReference>